<evidence type="ECO:0000313" key="2">
    <source>
        <dbReference type="Proteomes" id="UP000503287"/>
    </source>
</evidence>
<evidence type="ECO:0000313" key="1">
    <source>
        <dbReference type="EMBL" id="QIF95189.1"/>
    </source>
</evidence>
<keyword evidence="2" id="KW-1185">Reference proteome</keyword>
<dbReference type="Gene3D" id="3.10.20.860">
    <property type="match status" value="1"/>
</dbReference>
<accession>A0A6G6SQ56</accession>
<evidence type="ECO:0008006" key="3">
    <source>
        <dbReference type="Google" id="ProtNLM"/>
    </source>
</evidence>
<dbReference type="Proteomes" id="UP000503287">
    <property type="component" value="Chromosome"/>
</dbReference>
<dbReference type="AlphaFoldDB" id="A0A6G6SQ56"/>
<name>A0A6G6SQ56_PROVU</name>
<proteinExistence type="predicted"/>
<dbReference type="EMBL" id="CP047344">
    <property type="protein sequence ID" value="QIF95189.1"/>
    <property type="molecule type" value="Genomic_DNA"/>
</dbReference>
<dbReference type="RefSeq" id="WP_164526660.1">
    <property type="nucleotide sequence ID" value="NZ_CP047344.1"/>
</dbReference>
<protein>
    <recommendedName>
        <fullName evidence="3">YgiT-type zinc finger protein</fullName>
    </recommendedName>
</protein>
<reference evidence="1 2" key="1">
    <citation type="submission" date="2020-01" db="EMBL/GenBank/DDBJ databases">
        <title>The genomic epidemiology of tigecycline resistance gene tet(X) variants in a swine farm in China.</title>
        <authorList>
            <person name="Peng K."/>
            <person name="Li R."/>
        </authorList>
    </citation>
    <scope>NUCLEOTIDE SEQUENCE [LARGE SCALE GENOMIC DNA]</scope>
    <source>
        <strain evidence="1 2">ZN3</strain>
    </source>
</reference>
<gene>
    <name evidence="1" type="ORF">GTH24_15370</name>
</gene>
<sequence>MDKKELCPVCGEGYLHHEMEEIEVRINSVKHVINTKYSICDSCESEIATEDDARFNKAQVTALERKYRTQT</sequence>
<organism evidence="1 2">
    <name type="scientific">Proteus vulgaris</name>
    <dbReference type="NCBI Taxonomy" id="585"/>
    <lineage>
        <taxon>Bacteria</taxon>
        <taxon>Pseudomonadati</taxon>
        <taxon>Pseudomonadota</taxon>
        <taxon>Gammaproteobacteria</taxon>
        <taxon>Enterobacterales</taxon>
        <taxon>Morganellaceae</taxon>
        <taxon>Proteus</taxon>
    </lineage>
</organism>